<reference evidence="2 3" key="1">
    <citation type="submission" date="2016-11" db="EMBL/GenBank/DDBJ databases">
        <authorList>
            <person name="Jaros S."/>
            <person name="Januszkiewicz K."/>
            <person name="Wedrychowicz H."/>
        </authorList>
    </citation>
    <scope>NUCLEOTIDE SEQUENCE [LARGE SCALE GENOMIC DNA]</scope>
    <source>
        <strain evidence="2 3">DSM 27063</strain>
    </source>
</reference>
<dbReference type="Proteomes" id="UP000184050">
    <property type="component" value="Unassembled WGS sequence"/>
</dbReference>
<name>A0A1M6MYJ4_9BACT</name>
<feature type="domain" description="DUF4185" evidence="1">
    <location>
        <begin position="146"/>
        <end position="417"/>
    </location>
</feature>
<gene>
    <name evidence="2" type="ORF">SAMN05444280_13723</name>
</gene>
<dbReference type="Pfam" id="PF13810">
    <property type="entry name" value="DUF4185"/>
    <property type="match status" value="1"/>
</dbReference>
<proteinExistence type="predicted"/>
<dbReference type="InterPro" id="IPR025442">
    <property type="entry name" value="DUF4185"/>
</dbReference>
<dbReference type="SUPFAM" id="SSF75005">
    <property type="entry name" value="Arabinanase/levansucrase/invertase"/>
    <property type="match status" value="1"/>
</dbReference>
<dbReference type="EMBL" id="FQZE01000037">
    <property type="protein sequence ID" value="SHJ88509.1"/>
    <property type="molecule type" value="Genomic_DNA"/>
</dbReference>
<evidence type="ECO:0000259" key="1">
    <source>
        <dbReference type="Pfam" id="PF13810"/>
    </source>
</evidence>
<dbReference type="InterPro" id="IPR023296">
    <property type="entry name" value="Glyco_hydro_beta-prop_sf"/>
</dbReference>
<sequence>MIQMVLLGLIISILTSCEEKDDGTNLRPNIFGENGGTVMTVDYSSNADTVFFSWELVNDEIDFDYYHISQDNSNNSVEVDKNENSCFLTHIPYNQLVPITISLMSSSTEPVETINTNVEIDGLDTVFASTLVPDRGSVTGGDGTYSIALPDGRSIFLMGDSFIGPVTNGARSMSDHMFRNTYILYDEGEVSAIYGANGEKSSAAVPPGVTNEHQKWYWPGHGFVEDDKLYIFQTLMYQGEEGMWGFRYETTDILQYNLPNIELEKTTRIPFEGSSDISFGMAALNDDDYIYIYAQKNVDNGWDPISDALVARTTIDDLYTNWEYFDGSGWSSNSDDAVIMEGLSSVAISSQFNVFKLNGKYVLLSQEKQFNSGEIYTFISDSPQGPWYNKQLVYQIQEKDQPGLFTYNAMAHPQFEKDGMILISYNVNNEDFVAQHEDVSTYRPRFLWIEIADILEN</sequence>
<organism evidence="2 3">
    <name type="scientific">Tangfeifania diversioriginum</name>
    <dbReference type="NCBI Taxonomy" id="1168035"/>
    <lineage>
        <taxon>Bacteria</taxon>
        <taxon>Pseudomonadati</taxon>
        <taxon>Bacteroidota</taxon>
        <taxon>Bacteroidia</taxon>
        <taxon>Marinilabiliales</taxon>
        <taxon>Prolixibacteraceae</taxon>
        <taxon>Tangfeifania</taxon>
    </lineage>
</organism>
<accession>A0A1M6MYJ4</accession>
<protein>
    <recommendedName>
        <fullName evidence="1">DUF4185 domain-containing protein</fullName>
    </recommendedName>
</protein>
<evidence type="ECO:0000313" key="2">
    <source>
        <dbReference type="EMBL" id="SHJ88509.1"/>
    </source>
</evidence>
<keyword evidence="3" id="KW-1185">Reference proteome</keyword>
<dbReference type="AlphaFoldDB" id="A0A1M6MYJ4"/>
<dbReference type="STRING" id="1168035.SAMN05444280_13723"/>
<dbReference type="RefSeq" id="WP_217652732.1">
    <property type="nucleotide sequence ID" value="NZ_FQZE01000037.1"/>
</dbReference>
<evidence type="ECO:0000313" key="3">
    <source>
        <dbReference type="Proteomes" id="UP000184050"/>
    </source>
</evidence>